<evidence type="ECO:0000313" key="1">
    <source>
        <dbReference type="EnsemblMetazoa" id="PPA31519.1"/>
    </source>
</evidence>
<name>A0A2A6BXC8_PRIPA</name>
<accession>A0A8R1YQB9</accession>
<gene>
    <name evidence="1" type="primary">WBGene00204384</name>
</gene>
<dbReference type="Proteomes" id="UP000005239">
    <property type="component" value="Unassembled WGS sequence"/>
</dbReference>
<dbReference type="EnsemblMetazoa" id="PPA31519.1">
    <property type="protein sequence ID" value="PPA31519.1"/>
    <property type="gene ID" value="WBGene00204384"/>
</dbReference>
<organism evidence="1 2">
    <name type="scientific">Pristionchus pacificus</name>
    <name type="common">Parasitic nematode worm</name>
    <dbReference type="NCBI Taxonomy" id="54126"/>
    <lineage>
        <taxon>Eukaryota</taxon>
        <taxon>Metazoa</taxon>
        <taxon>Ecdysozoa</taxon>
        <taxon>Nematoda</taxon>
        <taxon>Chromadorea</taxon>
        <taxon>Rhabditida</taxon>
        <taxon>Rhabditina</taxon>
        <taxon>Diplogasteromorpha</taxon>
        <taxon>Diplogasteroidea</taxon>
        <taxon>Neodiplogasteridae</taxon>
        <taxon>Pristionchus</taxon>
    </lineage>
</organism>
<accession>A0A2A6BXC8</accession>
<reference evidence="1" key="2">
    <citation type="submission" date="2022-06" db="UniProtKB">
        <authorList>
            <consortium name="EnsemblMetazoa"/>
        </authorList>
    </citation>
    <scope>IDENTIFICATION</scope>
    <source>
        <strain evidence="1">PS312</strain>
    </source>
</reference>
<evidence type="ECO:0000313" key="2">
    <source>
        <dbReference type="Proteomes" id="UP000005239"/>
    </source>
</evidence>
<keyword evidence="2" id="KW-1185">Reference proteome</keyword>
<proteinExistence type="predicted"/>
<protein>
    <submittedName>
        <fullName evidence="1">Uncharacterized protein</fullName>
    </submittedName>
</protein>
<sequence length="97" mass="11286">MPEPSQYAVDITEHTNKLTDLDFADLILKLESGRPTNVDLISKREYVLRMVIIRKAFKMVMDQFDEMGWDPEEYNEDEEYGAVYPLNVPSRTGGERI</sequence>
<dbReference type="AlphaFoldDB" id="A0A2A6BXC8"/>
<reference evidence="2" key="1">
    <citation type="journal article" date="2008" name="Nat. Genet.">
        <title>The Pristionchus pacificus genome provides a unique perspective on nematode lifestyle and parasitism.</title>
        <authorList>
            <person name="Dieterich C."/>
            <person name="Clifton S.W."/>
            <person name="Schuster L.N."/>
            <person name="Chinwalla A."/>
            <person name="Delehaunty K."/>
            <person name="Dinkelacker I."/>
            <person name="Fulton L."/>
            <person name="Fulton R."/>
            <person name="Godfrey J."/>
            <person name="Minx P."/>
            <person name="Mitreva M."/>
            <person name="Roeseler W."/>
            <person name="Tian H."/>
            <person name="Witte H."/>
            <person name="Yang S.P."/>
            <person name="Wilson R.K."/>
            <person name="Sommer R.J."/>
        </authorList>
    </citation>
    <scope>NUCLEOTIDE SEQUENCE [LARGE SCALE GENOMIC DNA]</scope>
    <source>
        <strain evidence="2">PS312</strain>
    </source>
</reference>